<dbReference type="FunFam" id="1.20.1070.10:FF:000001">
    <property type="entry name" value="Olfactory receptor"/>
    <property type="match status" value="1"/>
</dbReference>
<keyword evidence="6 13" id="KW-0552">Olfaction</keyword>
<dbReference type="GeneTree" id="ENSGT01140000282524"/>
<proteinExistence type="inferred from homology"/>
<dbReference type="Ensembl" id="ENSLLET00000022132.1">
    <property type="protein sequence ID" value="ENSLLEP00000021311.1"/>
    <property type="gene ID" value="ENSLLEG00000013484.1"/>
</dbReference>
<evidence type="ECO:0000256" key="7">
    <source>
        <dbReference type="ARBA" id="ARBA00022989"/>
    </source>
</evidence>
<feature type="transmembrane region" description="Helical" evidence="13">
    <location>
        <begin position="240"/>
        <end position="263"/>
    </location>
</feature>
<evidence type="ECO:0000256" key="9">
    <source>
        <dbReference type="ARBA" id="ARBA00023136"/>
    </source>
</evidence>
<dbReference type="InterPro" id="IPR000725">
    <property type="entry name" value="Olfact_rcpt"/>
</dbReference>
<feature type="transmembrane region" description="Helical" evidence="13">
    <location>
        <begin position="28"/>
        <end position="51"/>
    </location>
</feature>
<dbReference type="PRINTS" id="PR00237">
    <property type="entry name" value="GPCRRHODOPSN"/>
</dbReference>
<protein>
    <recommendedName>
        <fullName evidence="13">Olfactory receptor</fullName>
    </recommendedName>
</protein>
<evidence type="ECO:0000256" key="6">
    <source>
        <dbReference type="ARBA" id="ARBA00022725"/>
    </source>
</evidence>
<keyword evidence="8 12" id="KW-0297">G-protein coupled receptor</keyword>
<evidence type="ECO:0000313" key="15">
    <source>
        <dbReference type="Ensembl" id="ENSLLEP00000021311.1"/>
    </source>
</evidence>
<evidence type="ECO:0000256" key="1">
    <source>
        <dbReference type="ARBA" id="ARBA00004651"/>
    </source>
</evidence>
<feature type="transmembrane region" description="Helical" evidence="13">
    <location>
        <begin position="63"/>
        <end position="82"/>
    </location>
</feature>
<reference evidence="15" key="1">
    <citation type="submission" date="2025-05" db="UniProtKB">
        <authorList>
            <consortium name="Ensembl"/>
        </authorList>
    </citation>
    <scope>IDENTIFICATION</scope>
</reference>
<dbReference type="Pfam" id="PF13853">
    <property type="entry name" value="7tm_4"/>
    <property type="match status" value="1"/>
</dbReference>
<keyword evidence="5 12" id="KW-0812">Transmembrane</keyword>
<dbReference type="GO" id="GO:0005886">
    <property type="term" value="C:plasma membrane"/>
    <property type="evidence" value="ECO:0007669"/>
    <property type="project" value="UniProtKB-SubCell"/>
</dbReference>
<evidence type="ECO:0000256" key="3">
    <source>
        <dbReference type="ARBA" id="ARBA00022475"/>
    </source>
</evidence>
<dbReference type="Gene3D" id="1.20.1070.10">
    <property type="entry name" value="Rhodopsin 7-helix transmembrane proteins"/>
    <property type="match status" value="1"/>
</dbReference>
<name>A0A8C5MXX1_9ANUR</name>
<feature type="domain" description="G-protein coupled receptors family 1 profile" evidence="14">
    <location>
        <begin position="44"/>
        <end position="293"/>
    </location>
</feature>
<dbReference type="PRINTS" id="PR00245">
    <property type="entry name" value="OLFACTORYR"/>
</dbReference>
<dbReference type="InterPro" id="IPR000276">
    <property type="entry name" value="GPCR_Rhodpsn"/>
</dbReference>
<evidence type="ECO:0000256" key="5">
    <source>
        <dbReference type="ARBA" id="ARBA00022692"/>
    </source>
</evidence>
<evidence type="ECO:0000256" key="10">
    <source>
        <dbReference type="ARBA" id="ARBA00023170"/>
    </source>
</evidence>
<keyword evidence="10 12" id="KW-0675">Receptor</keyword>
<feature type="transmembrane region" description="Helical" evidence="13">
    <location>
        <begin position="143"/>
        <end position="161"/>
    </location>
</feature>
<keyword evidence="9 13" id="KW-0472">Membrane</keyword>
<sequence length="318" mass="35714">LSSGGSESINIAECTRFTRDTFSPELQILLFTIFLCIYVTSLLGNLSIMLVYQYSATLHTPMYFFLANFSCLEICYISSTVPKMLSNLLSEHKSITFYGCAMQMYCFLVFGSAECYMLASMAYDRYNAICHPLLYGSIMNKKLCFYLIGGPWLVGVVNALIHTSLTFTLEFCGTNKIQHFFCDIPPVLELACTDTRINEVAIFIIISSVIIGSCILTMISYTLIISTIVSIKSASGRKKAFSTCTSHLIVVTLFYGSGIFMYIRPKSSYSMTRDRPVSVLYAVLAPLLSPFIYSLRNKDVKDAIRKLVYEICSYESKL</sequence>
<dbReference type="OrthoDB" id="9008036at2759"/>
<dbReference type="Proteomes" id="UP000694569">
    <property type="component" value="Unplaced"/>
</dbReference>
<feature type="transmembrane region" description="Helical" evidence="13">
    <location>
        <begin position="102"/>
        <end position="123"/>
    </location>
</feature>
<evidence type="ECO:0000256" key="8">
    <source>
        <dbReference type="ARBA" id="ARBA00023040"/>
    </source>
</evidence>
<keyword evidence="11 12" id="KW-0807">Transducer</keyword>
<evidence type="ECO:0000259" key="14">
    <source>
        <dbReference type="PROSITE" id="PS50262"/>
    </source>
</evidence>
<evidence type="ECO:0000313" key="16">
    <source>
        <dbReference type="Proteomes" id="UP000694569"/>
    </source>
</evidence>
<dbReference type="SUPFAM" id="SSF81321">
    <property type="entry name" value="Family A G protein-coupled receptor-like"/>
    <property type="match status" value="1"/>
</dbReference>
<keyword evidence="4 13" id="KW-0716">Sensory transduction</keyword>
<evidence type="ECO:0000256" key="4">
    <source>
        <dbReference type="ARBA" id="ARBA00022606"/>
    </source>
</evidence>
<organism evidence="15 16">
    <name type="scientific">Leptobrachium leishanense</name>
    <name type="common">Leishan spiny toad</name>
    <dbReference type="NCBI Taxonomy" id="445787"/>
    <lineage>
        <taxon>Eukaryota</taxon>
        <taxon>Metazoa</taxon>
        <taxon>Chordata</taxon>
        <taxon>Craniata</taxon>
        <taxon>Vertebrata</taxon>
        <taxon>Euteleostomi</taxon>
        <taxon>Amphibia</taxon>
        <taxon>Batrachia</taxon>
        <taxon>Anura</taxon>
        <taxon>Pelobatoidea</taxon>
        <taxon>Megophryidae</taxon>
        <taxon>Leptobrachium</taxon>
    </lineage>
</organism>
<keyword evidence="7 13" id="KW-1133">Transmembrane helix</keyword>
<dbReference type="InterPro" id="IPR017452">
    <property type="entry name" value="GPCR_Rhodpsn_7TM"/>
</dbReference>
<evidence type="ECO:0000256" key="13">
    <source>
        <dbReference type="RuleBase" id="RU363047"/>
    </source>
</evidence>
<comment type="similarity">
    <text evidence="2 12">Belongs to the G-protein coupled receptor 1 family.</text>
</comment>
<comment type="subcellular location">
    <subcellularLocation>
        <location evidence="1 13">Cell membrane</location>
        <topology evidence="1 13">Multi-pass membrane protein</topology>
    </subcellularLocation>
</comment>
<dbReference type="GO" id="GO:0004984">
    <property type="term" value="F:olfactory receptor activity"/>
    <property type="evidence" value="ECO:0007669"/>
    <property type="project" value="InterPro"/>
</dbReference>
<dbReference type="PROSITE" id="PS50262">
    <property type="entry name" value="G_PROTEIN_RECEP_F1_2"/>
    <property type="match status" value="1"/>
</dbReference>
<evidence type="ECO:0000256" key="12">
    <source>
        <dbReference type="RuleBase" id="RU000688"/>
    </source>
</evidence>
<dbReference type="GO" id="GO:0004930">
    <property type="term" value="F:G protein-coupled receptor activity"/>
    <property type="evidence" value="ECO:0007669"/>
    <property type="project" value="UniProtKB-KW"/>
</dbReference>
<dbReference type="Ensembl" id="ENSLLET00000038939.1">
    <property type="protein sequence ID" value="ENSLLEP00000037501.1"/>
    <property type="gene ID" value="ENSLLEG00000023721.1"/>
</dbReference>
<dbReference type="CDD" id="cd15225">
    <property type="entry name" value="7tmA_OR10A-like"/>
    <property type="match status" value="1"/>
</dbReference>
<keyword evidence="3 13" id="KW-1003">Cell membrane</keyword>
<feature type="transmembrane region" description="Helical" evidence="13">
    <location>
        <begin position="200"/>
        <end position="228"/>
    </location>
</feature>
<dbReference type="InterPro" id="IPR050516">
    <property type="entry name" value="Olfactory_GPCR"/>
</dbReference>
<dbReference type="PROSITE" id="PS00237">
    <property type="entry name" value="G_PROTEIN_RECEP_F1_1"/>
    <property type="match status" value="1"/>
</dbReference>
<evidence type="ECO:0000256" key="11">
    <source>
        <dbReference type="ARBA" id="ARBA00023224"/>
    </source>
</evidence>
<dbReference type="AlphaFoldDB" id="A0A8C5MXX1"/>
<dbReference type="FunFam" id="1.10.1220.70:FF:000001">
    <property type="entry name" value="Olfactory receptor"/>
    <property type="match status" value="1"/>
</dbReference>
<dbReference type="PANTHER" id="PTHR26452">
    <property type="entry name" value="OLFACTORY RECEPTOR"/>
    <property type="match status" value="1"/>
</dbReference>
<evidence type="ECO:0000256" key="2">
    <source>
        <dbReference type="ARBA" id="ARBA00010663"/>
    </source>
</evidence>
<feature type="transmembrane region" description="Helical" evidence="13">
    <location>
        <begin position="275"/>
        <end position="295"/>
    </location>
</feature>
<keyword evidence="16" id="KW-1185">Reference proteome</keyword>
<accession>A0A8C5MXX1</accession>